<dbReference type="Gene3D" id="2.120.10.30">
    <property type="entry name" value="TolB, C-terminal domain"/>
    <property type="match status" value="1"/>
</dbReference>
<feature type="signal peptide" evidence="5">
    <location>
        <begin position="1"/>
        <end position="27"/>
    </location>
</feature>
<feature type="domain" description="Cytochrome c" evidence="6">
    <location>
        <begin position="905"/>
        <end position="1042"/>
    </location>
</feature>
<dbReference type="SMART" id="SM00567">
    <property type="entry name" value="EZ_HEAT"/>
    <property type="match status" value="5"/>
</dbReference>
<gene>
    <name evidence="7" type="ORF">V5E97_23655</name>
</gene>
<accession>A0AAU7C7H0</accession>
<evidence type="ECO:0000313" key="7">
    <source>
        <dbReference type="EMBL" id="XBH01343.1"/>
    </source>
</evidence>
<dbReference type="Pfam" id="PF23500">
    <property type="entry name" value="DUF7133"/>
    <property type="match status" value="1"/>
</dbReference>
<dbReference type="InterPro" id="IPR011042">
    <property type="entry name" value="6-blade_b-propeller_TolB-like"/>
</dbReference>
<dbReference type="InterPro" id="IPR013427">
    <property type="entry name" value="Haem-bd_dom_put"/>
</dbReference>
<feature type="chain" id="PRO_5043941254" evidence="5">
    <location>
        <begin position="28"/>
        <end position="1042"/>
    </location>
</feature>
<dbReference type="GO" id="GO:0009055">
    <property type="term" value="F:electron transfer activity"/>
    <property type="evidence" value="ECO:0007669"/>
    <property type="project" value="InterPro"/>
</dbReference>
<dbReference type="Gene3D" id="1.10.760.10">
    <property type="entry name" value="Cytochrome c-like domain"/>
    <property type="match status" value="1"/>
</dbReference>
<evidence type="ECO:0000256" key="4">
    <source>
        <dbReference type="PROSITE-ProRule" id="PRU00433"/>
    </source>
</evidence>
<reference evidence="7" key="1">
    <citation type="submission" date="2024-05" db="EMBL/GenBank/DDBJ databases">
        <title>Planctomycetes of the genus Singulisphaera possess chitinolytic capabilities.</title>
        <authorList>
            <person name="Ivanova A."/>
        </authorList>
    </citation>
    <scope>NUCLEOTIDE SEQUENCE</scope>
    <source>
        <strain evidence="7">Ch08T</strain>
    </source>
</reference>
<dbReference type="Gene3D" id="1.25.10.10">
    <property type="entry name" value="Leucine-rich Repeat Variant"/>
    <property type="match status" value="2"/>
</dbReference>
<dbReference type="InterPro" id="IPR036909">
    <property type="entry name" value="Cyt_c-like_dom_sf"/>
</dbReference>
<evidence type="ECO:0000256" key="1">
    <source>
        <dbReference type="ARBA" id="ARBA00022617"/>
    </source>
</evidence>
<evidence type="ECO:0000259" key="6">
    <source>
        <dbReference type="PROSITE" id="PS51007"/>
    </source>
</evidence>
<keyword evidence="3 4" id="KW-0408">Iron</keyword>
<dbReference type="PANTHER" id="PTHR33546">
    <property type="entry name" value="LARGE, MULTIFUNCTIONAL SECRETED PROTEIN-RELATED"/>
    <property type="match status" value="1"/>
</dbReference>
<evidence type="ECO:0000256" key="3">
    <source>
        <dbReference type="ARBA" id="ARBA00023004"/>
    </source>
</evidence>
<dbReference type="PANTHER" id="PTHR33546:SF1">
    <property type="entry name" value="LARGE, MULTIFUNCTIONAL SECRETED PROTEIN"/>
    <property type="match status" value="1"/>
</dbReference>
<dbReference type="InterPro" id="IPR013428">
    <property type="entry name" value="Membrane-bound_put_N"/>
</dbReference>
<dbReference type="GO" id="GO:0046872">
    <property type="term" value="F:metal ion binding"/>
    <property type="evidence" value="ECO:0007669"/>
    <property type="project" value="UniProtKB-KW"/>
</dbReference>
<dbReference type="GO" id="GO:0020037">
    <property type="term" value="F:heme binding"/>
    <property type="evidence" value="ECO:0007669"/>
    <property type="project" value="InterPro"/>
</dbReference>
<dbReference type="InterPro" id="IPR009056">
    <property type="entry name" value="Cyt_c-like_dom"/>
</dbReference>
<dbReference type="SUPFAM" id="SSF46626">
    <property type="entry name" value="Cytochrome c"/>
    <property type="match status" value="1"/>
</dbReference>
<evidence type="ECO:0000256" key="2">
    <source>
        <dbReference type="ARBA" id="ARBA00022723"/>
    </source>
</evidence>
<evidence type="ECO:0000256" key="5">
    <source>
        <dbReference type="SAM" id="SignalP"/>
    </source>
</evidence>
<dbReference type="SUPFAM" id="SSF101898">
    <property type="entry name" value="NHL repeat"/>
    <property type="match status" value="1"/>
</dbReference>
<dbReference type="SUPFAM" id="SSF48371">
    <property type="entry name" value="ARM repeat"/>
    <property type="match status" value="2"/>
</dbReference>
<organism evidence="7">
    <name type="scientific">Singulisphaera sp. Ch08</name>
    <dbReference type="NCBI Taxonomy" id="3120278"/>
    <lineage>
        <taxon>Bacteria</taxon>
        <taxon>Pseudomonadati</taxon>
        <taxon>Planctomycetota</taxon>
        <taxon>Planctomycetia</taxon>
        <taxon>Isosphaerales</taxon>
        <taxon>Isosphaeraceae</taxon>
        <taxon>Singulisphaera</taxon>
    </lineage>
</organism>
<keyword evidence="5" id="KW-0732">Signal</keyword>
<dbReference type="InterPro" id="IPR016024">
    <property type="entry name" value="ARM-type_fold"/>
</dbReference>
<dbReference type="InterPro" id="IPR004155">
    <property type="entry name" value="PBS_lyase_HEAT"/>
</dbReference>
<dbReference type="RefSeq" id="WP_406694042.1">
    <property type="nucleotide sequence ID" value="NZ_CP155447.1"/>
</dbReference>
<dbReference type="InterPro" id="IPR055557">
    <property type="entry name" value="DUF7133"/>
</dbReference>
<dbReference type="InterPro" id="IPR011989">
    <property type="entry name" value="ARM-like"/>
</dbReference>
<protein>
    <submittedName>
        <fullName evidence="7">PVC-type heme-binding CxxCH protein</fullName>
    </submittedName>
</protein>
<dbReference type="Pfam" id="PF13646">
    <property type="entry name" value="HEAT_2"/>
    <property type="match status" value="1"/>
</dbReference>
<name>A0AAU7C7H0_9BACT</name>
<dbReference type="NCBIfam" id="TIGR02604">
    <property type="entry name" value="Piru_Ver_Nterm"/>
    <property type="match status" value="1"/>
</dbReference>
<dbReference type="EMBL" id="CP155447">
    <property type="protein sequence ID" value="XBH01343.1"/>
    <property type="molecule type" value="Genomic_DNA"/>
</dbReference>
<keyword evidence="2 4" id="KW-0479">Metal-binding</keyword>
<dbReference type="AlphaFoldDB" id="A0AAU7C7H0"/>
<dbReference type="PROSITE" id="PS51007">
    <property type="entry name" value="CYTC"/>
    <property type="match status" value="1"/>
</dbReference>
<sequence>MSRPTRVNAPFALAALLLCAWLSAATAGEFKLNGRTFTLADGFEMELIAGPPLVDRPITADFDEEGRLYVSDSSGSNDPVVKQVVDRTHRILRLEDTDGDGRYDKRTVFADRMMFPEGTMWHDGSLYVAAPPSLWKLTDTDGDGVADQRTEWFQGKTLTGCANDLHGPYLGLDGWIYWCKGAFAEQTYERPGRSPFVTKASHIFRRRPEGSLIEPVMTGGMDNPVDVVFTAGGERIFTTTFLQIPGGGRRDGLIHAVYGGVYGKVHDAVLNAHPKTGPELMPPLTHLGAAAPSGLTRYESDAFGPGYRDNLFAALFNMQKVTRHVLEPSGATYTTRDEDFLVSPEADHDFHPTDVRDDADGSLVVLDTGGWYKLCCPTSQIGKPNVLGAIYRVRRKGAPRIDDPRGLKLDWTHPTAVELAKRLDDPRPAVRARAIHLLGKQGEPSVSALAEAIRVGRSAELRRNAVWAATRVDRPEARVAVRQALADADATVRLAAIHSASVWRDRDASPPLLGVLKDREAANRRAAAEALGRIGGEGVVPALLEAAGVPADRVLEHSLTYALIEIADPSGTAAGLQSQNVRTRRAALVALDQMEGGGLKAEDVAPGLASTDPLVRETASWIAGRHPEWAATLVGSFRQRLNEKGLAAAEADELSVQLARLAHSAPIQALLGEPLRDADASSETKRIALRAMAESGRREAFDGWEPGLIEVLSGADLALSRQAIATSRALQTPKSRSRTLASALLQVASREATPAEVRLEALAAVPGGLPEVDAVLLTFLRGELAPDRSVAIRSAAADVIANARLTTDQLADLTNTVKDAGPLEIDRLISAFEHSHDEQVGLKLVKALEESPARTTLRVEMIKPRLAKYNAKVQTEAEALYAGLNADAASQKARLEGFLATISGGDVRRGQAVFNSTRAACVSCHAIGYLGGKVGPDLTHIGKIRTERDLLEAILFPSASFVRSFEPLSIATKDGKVFNGLPRKDAPDEIVLATGPDQEARIARDDIEEIRPGSVSVMPAGLDQQLSAKELADLIAFLKACQ</sequence>
<proteinExistence type="predicted"/>
<keyword evidence="1 4" id="KW-0349">Heme</keyword>
<dbReference type="NCBIfam" id="TIGR02603">
    <property type="entry name" value="CxxCH_TIGR02603"/>
    <property type="match status" value="1"/>
</dbReference>